<evidence type="ECO:0000313" key="1">
    <source>
        <dbReference type="EMBL" id="EOQ95108.1"/>
    </source>
</evidence>
<dbReference type="STRING" id="1218599.LEP1GSC195_2205"/>
<accession>R8ZYS8</accession>
<keyword evidence="2" id="KW-1185">Reference proteome</keyword>
<dbReference type="EMBL" id="AOGZ02000014">
    <property type="protein sequence ID" value="EOQ95108.1"/>
    <property type="molecule type" value="Genomic_DNA"/>
</dbReference>
<proteinExistence type="predicted"/>
<dbReference type="Proteomes" id="UP000013984">
    <property type="component" value="Unassembled WGS sequence"/>
</dbReference>
<sequence>MKLNKEWHKEHKMPKNASFEERVHWHLEHQKHCKCAPIPKKLAEQMKEKGIKT</sequence>
<dbReference type="RefSeq" id="WP_015680506.1">
    <property type="nucleotide sequence ID" value="NZ_AOGZ02000014.1"/>
</dbReference>
<dbReference type="AlphaFoldDB" id="R8ZYS8"/>
<evidence type="ECO:0000313" key="2">
    <source>
        <dbReference type="Proteomes" id="UP000013984"/>
    </source>
</evidence>
<comment type="caution">
    <text evidence="1">The sequence shown here is derived from an EMBL/GenBank/DDBJ whole genome shotgun (WGS) entry which is preliminary data.</text>
</comment>
<name>R8ZYS8_9LEPT</name>
<reference evidence="1" key="1">
    <citation type="submission" date="2013-04" db="EMBL/GenBank/DDBJ databases">
        <authorList>
            <person name="Harkins D.M."/>
            <person name="Durkin A.S."/>
            <person name="Brinkac L.M."/>
            <person name="Haft D.H."/>
            <person name="Selengut J.D."/>
            <person name="Sanka R."/>
            <person name="DePew J."/>
            <person name="Purushe J."/>
            <person name="Galloway R.L."/>
            <person name="Vinetz J.M."/>
            <person name="Sutton G.G."/>
            <person name="Nierman W.C."/>
            <person name="Fouts D.E."/>
        </authorList>
    </citation>
    <scope>NUCLEOTIDE SEQUENCE [LARGE SCALE GENOMIC DNA]</scope>
    <source>
        <strain evidence="1">CDC</strain>
    </source>
</reference>
<protein>
    <submittedName>
        <fullName evidence="1">Uncharacterized protein</fullName>
    </submittedName>
</protein>
<organism evidence="1 2">
    <name type="scientific">Leptospira wolbachii serovar Codice str. CDC</name>
    <dbReference type="NCBI Taxonomy" id="1218599"/>
    <lineage>
        <taxon>Bacteria</taxon>
        <taxon>Pseudomonadati</taxon>
        <taxon>Spirochaetota</taxon>
        <taxon>Spirochaetia</taxon>
        <taxon>Leptospirales</taxon>
        <taxon>Leptospiraceae</taxon>
        <taxon>Leptospira</taxon>
    </lineage>
</organism>
<gene>
    <name evidence="1" type="ORF">LEP1GSC195_2205</name>
</gene>